<organism evidence="4">
    <name type="scientific">uncultured Thermoleophilia bacterium</name>
    <dbReference type="NCBI Taxonomy" id="1497501"/>
    <lineage>
        <taxon>Bacteria</taxon>
        <taxon>Bacillati</taxon>
        <taxon>Actinomycetota</taxon>
        <taxon>Thermoleophilia</taxon>
        <taxon>environmental samples</taxon>
    </lineage>
</organism>
<comment type="similarity">
    <text evidence="1">Belongs to the AB hydrolase superfamily.</text>
</comment>
<feature type="transmembrane region" description="Helical" evidence="2">
    <location>
        <begin position="21"/>
        <end position="39"/>
    </location>
</feature>
<protein>
    <recommendedName>
        <fullName evidence="3">Xaa-Pro dipeptidyl-peptidase-like domain-containing protein</fullName>
    </recommendedName>
</protein>
<keyword evidence="2" id="KW-0812">Transmembrane</keyword>
<evidence type="ECO:0000256" key="1">
    <source>
        <dbReference type="ARBA" id="ARBA00008645"/>
    </source>
</evidence>
<gene>
    <name evidence="4" type="ORF">AVDCRST_MAG79-613</name>
</gene>
<evidence type="ECO:0000256" key="2">
    <source>
        <dbReference type="SAM" id="Phobius"/>
    </source>
</evidence>
<sequence length="434" mass="45870">MSASTLPRPLSLLPLRARAAAAVRSATAPATLALLAIAVHVADDNFLQPQPGTSARDHLVSGLVPLAILLAAAWAYGRVRPGARAVIGLLGGVFGLVTAVEAVWYASNGGPSGDDWTGFVDIPAGLLLIVLAVVTLWRSRRRDGSRLRRILRRGLLTVAGLAVALFVAAPTGLAYVLTHTGRPPADVDLGPTAQDVTLRTSDGLDLAAVYVPSRNGATVIAFPGRSGPQEHARMLIRHGYGVLVLDQRGQGASEGDWDVSYAGTRDLNAALDYLAGRPDVDPERIGGLGLSRGGELLLQAAAESDALRAVVSEGAGVRTHREGFEVEVSPLEQVLSAPFLLADTAAMTVFTNHLPPANLVNLVGEITPRPVFLIHASRPVGGEQLNPQYYEALRGPKQIWKMADTSHTDGINTQPAEYERRVVSFLDDALLGPR</sequence>
<evidence type="ECO:0000313" key="4">
    <source>
        <dbReference type="EMBL" id="CAA9527220.1"/>
    </source>
</evidence>
<feature type="domain" description="Xaa-Pro dipeptidyl-peptidase-like" evidence="3">
    <location>
        <begin position="231"/>
        <end position="319"/>
    </location>
</feature>
<feature type="transmembrane region" description="Helical" evidence="2">
    <location>
        <begin position="158"/>
        <end position="177"/>
    </location>
</feature>
<keyword evidence="2" id="KW-0472">Membrane</keyword>
<dbReference type="InterPro" id="IPR050261">
    <property type="entry name" value="FrsA_esterase"/>
</dbReference>
<proteinExistence type="inferred from homology"/>
<evidence type="ECO:0000259" key="3">
    <source>
        <dbReference type="Pfam" id="PF02129"/>
    </source>
</evidence>
<feature type="transmembrane region" description="Helical" evidence="2">
    <location>
        <begin position="59"/>
        <end position="79"/>
    </location>
</feature>
<name>A0A6J4TNR4_9ACTN</name>
<dbReference type="SUPFAM" id="SSF53474">
    <property type="entry name" value="alpha/beta-Hydrolases"/>
    <property type="match status" value="1"/>
</dbReference>
<dbReference type="InterPro" id="IPR000383">
    <property type="entry name" value="Xaa-Pro-like_dom"/>
</dbReference>
<accession>A0A6J4TNR4</accession>
<dbReference type="EMBL" id="CADCWC010000120">
    <property type="protein sequence ID" value="CAA9527220.1"/>
    <property type="molecule type" value="Genomic_DNA"/>
</dbReference>
<dbReference type="Pfam" id="PF02129">
    <property type="entry name" value="Peptidase_S15"/>
    <property type="match status" value="1"/>
</dbReference>
<feature type="transmembrane region" description="Helical" evidence="2">
    <location>
        <begin position="86"/>
        <end position="106"/>
    </location>
</feature>
<dbReference type="GO" id="GO:0016787">
    <property type="term" value="F:hydrolase activity"/>
    <property type="evidence" value="ECO:0007669"/>
    <property type="project" value="InterPro"/>
</dbReference>
<dbReference type="AlphaFoldDB" id="A0A6J4TNR4"/>
<feature type="transmembrane region" description="Helical" evidence="2">
    <location>
        <begin position="118"/>
        <end position="137"/>
    </location>
</feature>
<dbReference type="Gene3D" id="3.40.50.1820">
    <property type="entry name" value="alpha/beta hydrolase"/>
    <property type="match status" value="1"/>
</dbReference>
<keyword evidence="2" id="KW-1133">Transmembrane helix</keyword>
<dbReference type="InterPro" id="IPR029058">
    <property type="entry name" value="AB_hydrolase_fold"/>
</dbReference>
<reference evidence="4" key="1">
    <citation type="submission" date="2020-02" db="EMBL/GenBank/DDBJ databases">
        <authorList>
            <person name="Meier V. D."/>
        </authorList>
    </citation>
    <scope>NUCLEOTIDE SEQUENCE</scope>
    <source>
        <strain evidence="4">AVDCRST_MAG79</strain>
    </source>
</reference>
<dbReference type="PANTHER" id="PTHR22946">
    <property type="entry name" value="DIENELACTONE HYDROLASE DOMAIN-CONTAINING PROTEIN-RELATED"/>
    <property type="match status" value="1"/>
</dbReference>